<name>A0A7R9FTN7_9CRUS</name>
<organism evidence="5">
    <name type="scientific">Darwinula stevensoni</name>
    <dbReference type="NCBI Taxonomy" id="69355"/>
    <lineage>
        <taxon>Eukaryota</taxon>
        <taxon>Metazoa</taxon>
        <taxon>Ecdysozoa</taxon>
        <taxon>Arthropoda</taxon>
        <taxon>Crustacea</taxon>
        <taxon>Oligostraca</taxon>
        <taxon>Ostracoda</taxon>
        <taxon>Podocopa</taxon>
        <taxon>Podocopida</taxon>
        <taxon>Darwinulocopina</taxon>
        <taxon>Darwinuloidea</taxon>
        <taxon>Darwinulidae</taxon>
        <taxon>Darwinula</taxon>
    </lineage>
</organism>
<dbReference type="EMBL" id="LR911894">
    <property type="protein sequence ID" value="CAD7254755.1"/>
    <property type="molecule type" value="Genomic_DNA"/>
</dbReference>
<feature type="compositionally biased region" description="Basic and acidic residues" evidence="2">
    <location>
        <begin position="1"/>
        <end position="37"/>
    </location>
</feature>
<dbReference type="Pfam" id="PF00160">
    <property type="entry name" value="Pro_isomerase"/>
    <property type="match status" value="1"/>
</dbReference>
<dbReference type="PROSITE" id="PS50072">
    <property type="entry name" value="CSA_PPIASE_2"/>
    <property type="match status" value="1"/>
</dbReference>
<dbReference type="GO" id="GO:0003755">
    <property type="term" value="F:peptidyl-prolyl cis-trans isomerase activity"/>
    <property type="evidence" value="ECO:0007669"/>
    <property type="project" value="UniProtKB-UniRule"/>
</dbReference>
<evidence type="ECO:0000313" key="5">
    <source>
        <dbReference type="EMBL" id="CAD7254755.1"/>
    </source>
</evidence>
<evidence type="ECO:0000256" key="2">
    <source>
        <dbReference type="SAM" id="MobiDB-lite"/>
    </source>
</evidence>
<comment type="function">
    <text evidence="1">PPIases accelerate the folding of proteins. It catalyzes the cis-trans isomerization of proline imidic peptide bonds in oligopeptides.</text>
</comment>
<protein>
    <recommendedName>
        <fullName evidence="1">Peptidyl-prolyl cis-trans isomerase</fullName>
        <shortName evidence="1">PPIase</shortName>
        <ecNumber evidence="1">5.2.1.8</ecNumber>
    </recommendedName>
</protein>
<dbReference type="GO" id="GO:0005737">
    <property type="term" value="C:cytoplasm"/>
    <property type="evidence" value="ECO:0007669"/>
    <property type="project" value="TreeGrafter"/>
</dbReference>
<gene>
    <name evidence="5" type="ORF">DSTB1V02_LOCUS14501</name>
</gene>
<feature type="non-terminal residue" evidence="5">
    <location>
        <position position="1"/>
    </location>
</feature>
<keyword evidence="1" id="KW-0697">Rotamase</keyword>
<feature type="transmembrane region" description="Helical" evidence="3">
    <location>
        <begin position="198"/>
        <end position="223"/>
    </location>
</feature>
<accession>A0A7R9FTN7</accession>
<feature type="domain" description="PPIase cyclophilin-type" evidence="4">
    <location>
        <begin position="94"/>
        <end position="155"/>
    </location>
</feature>
<dbReference type="PANTHER" id="PTHR11071:SF561">
    <property type="entry name" value="PEPTIDYL-PROLYL CIS-TRANS ISOMERASE D-RELATED"/>
    <property type="match status" value="1"/>
</dbReference>
<feature type="region of interest" description="Disordered" evidence="2">
    <location>
        <begin position="1"/>
        <end position="60"/>
    </location>
</feature>
<evidence type="ECO:0000256" key="3">
    <source>
        <dbReference type="SAM" id="Phobius"/>
    </source>
</evidence>
<keyword evidence="3" id="KW-0812">Transmembrane</keyword>
<proteinExistence type="inferred from homology"/>
<dbReference type="EC" id="5.2.1.8" evidence="1"/>
<dbReference type="AlphaFoldDB" id="A0A7R9FTN7"/>
<dbReference type="PANTHER" id="PTHR11071">
    <property type="entry name" value="PEPTIDYL-PROLYL CIS-TRANS ISOMERASE"/>
    <property type="match status" value="1"/>
</dbReference>
<sequence length="247" mass="28301">GKEADEEEEGKKEEEEEKKKEEVGKKEDAKEGKKEDSSFADGPCTPASPQGRVGRAAGRSVRVRSCEREEKREWAFGSQLIWKTVSTPVVRLLQGRTPNGSQFIITTAATPWLDGRHVVFGKVVEGMEVVRMVENLKTDSNDRPLKPVVIRDSGELPLIKTRHLSDDPYQRDPPLRIQYSPPLSPFRFQQRAPPHRSLWVWARMAAVPLAFSMFIVGIFQYFLYQMREKKIQLTHHAYRELHAYDGV</sequence>
<evidence type="ECO:0000313" key="6">
    <source>
        <dbReference type="Proteomes" id="UP000677054"/>
    </source>
</evidence>
<dbReference type="InterPro" id="IPR002130">
    <property type="entry name" value="Cyclophilin-type_PPIase_dom"/>
</dbReference>
<reference evidence="5" key="1">
    <citation type="submission" date="2020-11" db="EMBL/GenBank/DDBJ databases">
        <authorList>
            <person name="Tran Van P."/>
        </authorList>
    </citation>
    <scope>NUCLEOTIDE SEQUENCE</scope>
</reference>
<evidence type="ECO:0000256" key="1">
    <source>
        <dbReference type="RuleBase" id="RU363019"/>
    </source>
</evidence>
<comment type="similarity">
    <text evidence="1">Belongs to the cyclophilin-type PPIase family.</text>
</comment>
<dbReference type="OrthoDB" id="193499at2759"/>
<dbReference type="EMBL" id="CAJPEV010012376">
    <property type="protein sequence ID" value="CAG0906469.1"/>
    <property type="molecule type" value="Genomic_DNA"/>
</dbReference>
<dbReference type="InterPro" id="IPR029000">
    <property type="entry name" value="Cyclophilin-like_dom_sf"/>
</dbReference>
<dbReference type="GO" id="GO:0016018">
    <property type="term" value="F:cyclosporin A binding"/>
    <property type="evidence" value="ECO:0007669"/>
    <property type="project" value="TreeGrafter"/>
</dbReference>
<dbReference type="PRINTS" id="PR00153">
    <property type="entry name" value="CSAPPISMRASE"/>
</dbReference>
<keyword evidence="1" id="KW-0413">Isomerase</keyword>
<dbReference type="Proteomes" id="UP000677054">
    <property type="component" value="Unassembled WGS sequence"/>
</dbReference>
<evidence type="ECO:0000259" key="4">
    <source>
        <dbReference type="PROSITE" id="PS50072"/>
    </source>
</evidence>
<keyword evidence="6" id="KW-1185">Reference proteome</keyword>
<keyword evidence="3" id="KW-0472">Membrane</keyword>
<dbReference type="SUPFAM" id="SSF50891">
    <property type="entry name" value="Cyclophilin-like"/>
    <property type="match status" value="1"/>
</dbReference>
<feature type="compositionally biased region" description="Low complexity" evidence="2">
    <location>
        <begin position="51"/>
        <end position="60"/>
    </location>
</feature>
<dbReference type="Gene3D" id="2.40.100.10">
    <property type="entry name" value="Cyclophilin-like"/>
    <property type="match status" value="1"/>
</dbReference>
<dbReference type="GO" id="GO:0006457">
    <property type="term" value="P:protein folding"/>
    <property type="evidence" value="ECO:0007669"/>
    <property type="project" value="TreeGrafter"/>
</dbReference>
<keyword evidence="3" id="KW-1133">Transmembrane helix</keyword>
<comment type="catalytic activity">
    <reaction evidence="1">
        <text>[protein]-peptidylproline (omega=180) = [protein]-peptidylproline (omega=0)</text>
        <dbReference type="Rhea" id="RHEA:16237"/>
        <dbReference type="Rhea" id="RHEA-COMP:10747"/>
        <dbReference type="Rhea" id="RHEA-COMP:10748"/>
        <dbReference type="ChEBI" id="CHEBI:83833"/>
        <dbReference type="ChEBI" id="CHEBI:83834"/>
        <dbReference type="EC" id="5.2.1.8"/>
    </reaction>
</comment>